<dbReference type="EMBL" id="QLNP01000043">
    <property type="protein sequence ID" value="RAM38651.1"/>
    <property type="molecule type" value="Genomic_DNA"/>
</dbReference>
<evidence type="ECO:0000259" key="5">
    <source>
        <dbReference type="Pfam" id="PF05199"/>
    </source>
</evidence>
<dbReference type="SUPFAM" id="SSF51905">
    <property type="entry name" value="FAD/NAD(P)-binding domain"/>
    <property type="match status" value="1"/>
</dbReference>
<dbReference type="Pfam" id="PF05199">
    <property type="entry name" value="GMC_oxred_C"/>
    <property type="match status" value="1"/>
</dbReference>
<evidence type="ECO:0000313" key="6">
    <source>
        <dbReference type="EMBL" id="RAM38651.1"/>
    </source>
</evidence>
<dbReference type="InterPro" id="IPR036188">
    <property type="entry name" value="FAD/NAD-bd_sf"/>
</dbReference>
<dbReference type="PANTHER" id="PTHR46056:SF12">
    <property type="entry name" value="LONG-CHAIN-ALCOHOL OXIDASE"/>
    <property type="match status" value="1"/>
</dbReference>
<keyword evidence="4" id="KW-0560">Oxidoreductase</keyword>
<protein>
    <recommendedName>
        <fullName evidence="5">Glucose-methanol-choline oxidoreductase C-terminal domain-containing protein</fullName>
    </recommendedName>
</protein>
<reference evidence="6 7" key="1">
    <citation type="submission" date="2018-04" db="EMBL/GenBank/DDBJ databases">
        <title>Bacteria isolated from cave deposits of Manipur.</title>
        <authorList>
            <person name="Sahoo D."/>
            <person name="Sarangthem I."/>
            <person name="Nandeibam J."/>
        </authorList>
    </citation>
    <scope>NUCLEOTIDE SEQUENCE [LARGE SCALE GENOMIC DNA]</scope>
    <source>
        <strain evidence="7">mrc11</strain>
    </source>
</reference>
<name>A0A328HKG9_ARTGO</name>
<dbReference type="PANTHER" id="PTHR46056">
    <property type="entry name" value="LONG-CHAIN-ALCOHOL OXIDASE"/>
    <property type="match status" value="1"/>
</dbReference>
<evidence type="ECO:0000256" key="3">
    <source>
        <dbReference type="ARBA" id="ARBA00022827"/>
    </source>
</evidence>
<organism evidence="6 7">
    <name type="scientific">Arthrobacter globiformis</name>
    <dbReference type="NCBI Taxonomy" id="1665"/>
    <lineage>
        <taxon>Bacteria</taxon>
        <taxon>Bacillati</taxon>
        <taxon>Actinomycetota</taxon>
        <taxon>Actinomycetes</taxon>
        <taxon>Micrococcales</taxon>
        <taxon>Micrococcaceae</taxon>
        <taxon>Arthrobacter</taxon>
    </lineage>
</organism>
<proteinExistence type="inferred from homology"/>
<sequence>MSESKMFPDGLANSSGLVGKRFMTHPFGTSVGLYEDDLEDWTGPTGEAIESMQFYESDPSRGFVRGSKWHVIPSAGRPLGMINRWTRGEGVSGEPFWGEAFTEKMSDSVGHLIEIMVMPEDLPEESNYVSLDPVLKDSDGLPAPKVHYRTSENTRRLVDYNLERTLEAHAAAGATKAWVTNRNNPSWHNMGTTMMGDDPKSSVTDSYGRTHDVPNLYITGGSVFPTATGVNPTATICALAKRTAAYIAKNAGRQVVA</sequence>
<comment type="similarity">
    <text evidence="1">Belongs to the GMC oxidoreductase family.</text>
</comment>
<comment type="caution">
    <text evidence="6">The sequence shown here is derived from an EMBL/GenBank/DDBJ whole genome shotgun (WGS) entry which is preliminary data.</text>
</comment>
<dbReference type="GO" id="GO:0016614">
    <property type="term" value="F:oxidoreductase activity, acting on CH-OH group of donors"/>
    <property type="evidence" value="ECO:0007669"/>
    <property type="project" value="InterPro"/>
</dbReference>
<evidence type="ECO:0000313" key="7">
    <source>
        <dbReference type="Proteomes" id="UP000249166"/>
    </source>
</evidence>
<dbReference type="SUPFAM" id="SSF54373">
    <property type="entry name" value="FAD-linked reductases, C-terminal domain"/>
    <property type="match status" value="1"/>
</dbReference>
<dbReference type="AlphaFoldDB" id="A0A328HKG9"/>
<evidence type="ECO:0000256" key="4">
    <source>
        <dbReference type="ARBA" id="ARBA00023002"/>
    </source>
</evidence>
<gene>
    <name evidence="6" type="ORF">DBZ45_03775</name>
</gene>
<keyword evidence="2" id="KW-0285">Flavoprotein</keyword>
<dbReference type="Proteomes" id="UP000249166">
    <property type="component" value="Unassembled WGS sequence"/>
</dbReference>
<keyword evidence="3" id="KW-0274">FAD</keyword>
<evidence type="ECO:0000256" key="2">
    <source>
        <dbReference type="ARBA" id="ARBA00022630"/>
    </source>
</evidence>
<dbReference type="InterPro" id="IPR007867">
    <property type="entry name" value="GMC_OxRtase_C"/>
</dbReference>
<dbReference type="Gene3D" id="3.50.50.60">
    <property type="entry name" value="FAD/NAD(P)-binding domain"/>
    <property type="match status" value="1"/>
</dbReference>
<feature type="domain" description="Glucose-methanol-choline oxidoreductase C-terminal" evidence="5">
    <location>
        <begin position="123"/>
        <end position="240"/>
    </location>
</feature>
<accession>A0A328HKG9</accession>
<evidence type="ECO:0000256" key="1">
    <source>
        <dbReference type="ARBA" id="ARBA00010790"/>
    </source>
</evidence>